<dbReference type="OrthoDB" id="3194830at2"/>
<name>A0A3G9JVL7_9ACTN</name>
<dbReference type="EMBL" id="AP019367">
    <property type="protein sequence ID" value="BBH49513.1"/>
    <property type="molecule type" value="Genomic_DNA"/>
</dbReference>
<evidence type="ECO:0000313" key="1">
    <source>
        <dbReference type="EMBL" id="BBH49513.1"/>
    </source>
</evidence>
<evidence type="ECO:0000313" key="2">
    <source>
        <dbReference type="Proteomes" id="UP000273154"/>
    </source>
</evidence>
<gene>
    <name evidence="1" type="ORF">Pcatena_01000</name>
</gene>
<sequence length="131" mass="13912">MGDTGIGLLERCVVLRERCGGDERVVVLERRAAVLLVYYGTRGEQTSEAFGSAWRVSCVRLGEEREAGLVCALHGESSAGLADAIRSYFSQSDTELSDLLDLMDGAGIPYAYACADEGGIVCREEAGAIAS</sequence>
<accession>A0A3G9JVL7</accession>
<organism evidence="1 2">
    <name type="scientific">Parolsenella catena</name>
    <dbReference type="NCBI Taxonomy" id="2003188"/>
    <lineage>
        <taxon>Bacteria</taxon>
        <taxon>Bacillati</taxon>
        <taxon>Actinomycetota</taxon>
        <taxon>Coriobacteriia</taxon>
        <taxon>Coriobacteriales</taxon>
        <taxon>Atopobiaceae</taxon>
        <taxon>Parolsenella</taxon>
    </lineage>
</organism>
<protein>
    <submittedName>
        <fullName evidence="1">Uncharacterized protein</fullName>
    </submittedName>
</protein>
<keyword evidence="2" id="KW-1185">Reference proteome</keyword>
<reference evidence="2" key="1">
    <citation type="submission" date="2018-11" db="EMBL/GenBank/DDBJ databases">
        <title>Comparative genomics of Parolsenella catena and Libanicoccus massiliensis: Reclassification of Libanicoccus massiliensis as Parolsenella massiliensis comb. nov.</title>
        <authorList>
            <person name="Sakamoto M."/>
            <person name="Ikeyama N."/>
            <person name="Murakami T."/>
            <person name="Mori H."/>
            <person name="Yuki M."/>
            <person name="Ohkuma M."/>
        </authorList>
    </citation>
    <scope>NUCLEOTIDE SEQUENCE [LARGE SCALE GENOMIC DNA]</scope>
    <source>
        <strain evidence="2">JCM 31932</strain>
    </source>
</reference>
<dbReference type="Proteomes" id="UP000273154">
    <property type="component" value="Chromosome"/>
</dbReference>
<dbReference type="GeneID" id="88848241"/>
<proteinExistence type="predicted"/>
<dbReference type="KEGG" id="pcat:Pcatena_01000"/>
<dbReference type="RefSeq" id="WP_126420672.1">
    <property type="nucleotide sequence ID" value="NZ_AP019367.1"/>
</dbReference>
<dbReference type="AlphaFoldDB" id="A0A3G9JVL7"/>